<comment type="caution">
    <text evidence="1">The sequence shown here is derived from an EMBL/GenBank/DDBJ whole genome shotgun (WGS) entry which is preliminary data.</text>
</comment>
<proteinExistence type="predicted"/>
<accession>A0ACB8TQR8</accession>
<gene>
    <name evidence="1" type="ORF">BDY19DRAFT_972575</name>
</gene>
<keyword evidence="2" id="KW-1185">Reference proteome</keyword>
<sequence>MGSPSPHTIISTLLYTDQTSTPATYTYQLATPTYTDPRGGQARFGQSNSTASFKGSSNHSLAVFHSFLNI</sequence>
<reference evidence="1" key="1">
    <citation type="journal article" date="2021" name="Environ. Microbiol.">
        <title>Gene family expansions and transcriptome signatures uncover fungal adaptations to wood decay.</title>
        <authorList>
            <person name="Hage H."/>
            <person name="Miyauchi S."/>
            <person name="Viragh M."/>
            <person name="Drula E."/>
            <person name="Min B."/>
            <person name="Chaduli D."/>
            <person name="Navarro D."/>
            <person name="Favel A."/>
            <person name="Norest M."/>
            <person name="Lesage-Meessen L."/>
            <person name="Balint B."/>
            <person name="Merenyi Z."/>
            <person name="de Eugenio L."/>
            <person name="Morin E."/>
            <person name="Martinez A.T."/>
            <person name="Baldrian P."/>
            <person name="Stursova M."/>
            <person name="Martinez M.J."/>
            <person name="Novotny C."/>
            <person name="Magnuson J.K."/>
            <person name="Spatafora J.W."/>
            <person name="Maurice S."/>
            <person name="Pangilinan J."/>
            <person name="Andreopoulos W."/>
            <person name="LaButti K."/>
            <person name="Hundley H."/>
            <person name="Na H."/>
            <person name="Kuo A."/>
            <person name="Barry K."/>
            <person name="Lipzen A."/>
            <person name="Henrissat B."/>
            <person name="Riley R."/>
            <person name="Ahrendt S."/>
            <person name="Nagy L.G."/>
            <person name="Grigoriev I.V."/>
            <person name="Martin F."/>
            <person name="Rosso M.N."/>
        </authorList>
    </citation>
    <scope>NUCLEOTIDE SEQUENCE</scope>
    <source>
        <strain evidence="1">CBS 384.51</strain>
    </source>
</reference>
<name>A0ACB8TQR8_9APHY</name>
<organism evidence="1 2">
    <name type="scientific">Irpex rosettiformis</name>
    <dbReference type="NCBI Taxonomy" id="378272"/>
    <lineage>
        <taxon>Eukaryota</taxon>
        <taxon>Fungi</taxon>
        <taxon>Dikarya</taxon>
        <taxon>Basidiomycota</taxon>
        <taxon>Agaricomycotina</taxon>
        <taxon>Agaricomycetes</taxon>
        <taxon>Polyporales</taxon>
        <taxon>Irpicaceae</taxon>
        <taxon>Irpex</taxon>
    </lineage>
</organism>
<dbReference type="Proteomes" id="UP001055072">
    <property type="component" value="Unassembled WGS sequence"/>
</dbReference>
<dbReference type="EMBL" id="MU274944">
    <property type="protein sequence ID" value="KAI0084359.1"/>
    <property type="molecule type" value="Genomic_DNA"/>
</dbReference>
<evidence type="ECO:0000313" key="2">
    <source>
        <dbReference type="Proteomes" id="UP001055072"/>
    </source>
</evidence>
<protein>
    <submittedName>
        <fullName evidence="1">Uncharacterized protein</fullName>
    </submittedName>
</protein>
<evidence type="ECO:0000313" key="1">
    <source>
        <dbReference type="EMBL" id="KAI0084359.1"/>
    </source>
</evidence>